<keyword evidence="2" id="KW-1185">Reference proteome</keyword>
<protein>
    <submittedName>
        <fullName evidence="1">Uncharacterized protein</fullName>
    </submittedName>
</protein>
<dbReference type="EMBL" id="CM031820">
    <property type="protein sequence ID" value="KAG6633185.1"/>
    <property type="molecule type" value="Genomic_DNA"/>
</dbReference>
<dbReference type="Proteomes" id="UP000811609">
    <property type="component" value="Chromosome 12"/>
</dbReference>
<comment type="caution">
    <text evidence="1">The sequence shown here is derived from an EMBL/GenBank/DDBJ whole genome shotgun (WGS) entry which is preliminary data.</text>
</comment>
<evidence type="ECO:0000313" key="2">
    <source>
        <dbReference type="Proteomes" id="UP000811609"/>
    </source>
</evidence>
<accession>A0A8T1NS05</accession>
<organism evidence="1 2">
    <name type="scientific">Carya illinoinensis</name>
    <name type="common">Pecan</name>
    <dbReference type="NCBI Taxonomy" id="32201"/>
    <lineage>
        <taxon>Eukaryota</taxon>
        <taxon>Viridiplantae</taxon>
        <taxon>Streptophyta</taxon>
        <taxon>Embryophyta</taxon>
        <taxon>Tracheophyta</taxon>
        <taxon>Spermatophyta</taxon>
        <taxon>Magnoliopsida</taxon>
        <taxon>eudicotyledons</taxon>
        <taxon>Gunneridae</taxon>
        <taxon>Pentapetalae</taxon>
        <taxon>rosids</taxon>
        <taxon>fabids</taxon>
        <taxon>Fagales</taxon>
        <taxon>Juglandaceae</taxon>
        <taxon>Carya</taxon>
    </lineage>
</organism>
<reference evidence="1" key="1">
    <citation type="submission" date="2020-12" db="EMBL/GenBank/DDBJ databases">
        <title>WGS assembly of Carya illinoinensis cv. Pawnee.</title>
        <authorList>
            <person name="Platts A."/>
            <person name="Shu S."/>
            <person name="Wright S."/>
            <person name="Barry K."/>
            <person name="Edger P."/>
            <person name="Pires J.C."/>
            <person name="Schmutz J."/>
        </authorList>
    </citation>
    <scope>NUCLEOTIDE SEQUENCE</scope>
    <source>
        <tissue evidence="1">Leaf</tissue>
    </source>
</reference>
<name>A0A8T1NS05_CARIL</name>
<evidence type="ECO:0000313" key="1">
    <source>
        <dbReference type="EMBL" id="KAG6633185.1"/>
    </source>
</evidence>
<sequence length="74" mass="8920">MKPRWGLATTLLKRVHKRTQKLQSIYNEENAKYYTLISLRHGIIPQHLIFIFKFKIKKDLRVNGQCHINTMIRK</sequence>
<gene>
    <name evidence="1" type="ORF">CIPAW_12G030800</name>
</gene>
<dbReference type="AlphaFoldDB" id="A0A8T1NS05"/>
<proteinExistence type="predicted"/>